<evidence type="ECO:0000256" key="1">
    <source>
        <dbReference type="SAM" id="Phobius"/>
    </source>
</evidence>
<dbReference type="AlphaFoldDB" id="A0A076LQ74"/>
<keyword evidence="1" id="KW-0812">Transmembrane</keyword>
<dbReference type="HOGENOM" id="CLU_2934051_0_0_6"/>
<organism evidence="2 3">
    <name type="scientific">Edwardsiella anguillarum ET080813</name>
    <dbReference type="NCBI Taxonomy" id="667120"/>
    <lineage>
        <taxon>Bacteria</taxon>
        <taxon>Pseudomonadati</taxon>
        <taxon>Pseudomonadota</taxon>
        <taxon>Gammaproteobacteria</taxon>
        <taxon>Enterobacterales</taxon>
        <taxon>Hafniaceae</taxon>
        <taxon>Edwardsiella</taxon>
    </lineage>
</organism>
<keyword evidence="1" id="KW-0472">Membrane</keyword>
<feature type="transmembrane region" description="Helical" evidence="1">
    <location>
        <begin position="15"/>
        <end position="32"/>
    </location>
</feature>
<dbReference type="Proteomes" id="UP000028681">
    <property type="component" value="Chromosome"/>
</dbReference>
<reference evidence="2 3" key="1">
    <citation type="journal article" date="2012" name="PLoS ONE">
        <title>Edwardsiella comparative phylogenomics reveal the new intra/inter-species taxonomic relationships, virulence evolution and niche adaptation mechanisms.</title>
        <authorList>
            <person name="Yang M."/>
            <person name="Lv Y."/>
            <person name="Xiao J."/>
            <person name="Wu H."/>
            <person name="Zheng H."/>
            <person name="Liu Q."/>
            <person name="Zhang Y."/>
            <person name="Wang Q."/>
        </authorList>
    </citation>
    <scope>NUCLEOTIDE SEQUENCE [LARGE SCALE GENOMIC DNA]</scope>
    <source>
        <strain evidence="3">080813</strain>
    </source>
</reference>
<sequence length="60" mass="7285">MNYFYLLLIDVFDDAYMFDGAIILLFDTYHVINRRLYFFYTDIRLSLFGDKCLFPDNDHA</sequence>
<gene>
    <name evidence="2" type="ORF">ETEE_2285</name>
</gene>
<evidence type="ECO:0000313" key="2">
    <source>
        <dbReference type="EMBL" id="AIJ08728.1"/>
    </source>
</evidence>
<accession>A0A076LQ74</accession>
<proteinExistence type="predicted"/>
<evidence type="ECO:0000313" key="3">
    <source>
        <dbReference type="Proteomes" id="UP000028681"/>
    </source>
</evidence>
<protein>
    <submittedName>
        <fullName evidence="2">Uncharacterized protein</fullName>
    </submittedName>
</protein>
<dbReference type="EMBL" id="CP006664">
    <property type="protein sequence ID" value="AIJ08728.1"/>
    <property type="molecule type" value="Genomic_DNA"/>
</dbReference>
<keyword evidence="1" id="KW-1133">Transmembrane helix</keyword>
<dbReference type="KEGG" id="ete:ETEE_2285"/>
<name>A0A076LQ74_9GAMM</name>